<dbReference type="AlphaFoldDB" id="A0A318U803"/>
<proteinExistence type="predicted"/>
<name>A0A318U803_9SPHI</name>
<dbReference type="EMBL" id="QKLU01000008">
    <property type="protein sequence ID" value="PYF70581.1"/>
    <property type="molecule type" value="Genomic_DNA"/>
</dbReference>
<evidence type="ECO:0000313" key="2">
    <source>
        <dbReference type="EMBL" id="PYF70581.1"/>
    </source>
</evidence>
<comment type="caution">
    <text evidence="2">The sequence shown here is derived from an EMBL/GenBank/DDBJ whole genome shotgun (WGS) entry which is preliminary data.</text>
</comment>
<evidence type="ECO:0000256" key="1">
    <source>
        <dbReference type="SAM" id="Phobius"/>
    </source>
</evidence>
<accession>A0A318U803</accession>
<feature type="transmembrane region" description="Helical" evidence="1">
    <location>
        <begin position="110"/>
        <end position="131"/>
    </location>
</feature>
<keyword evidence="1" id="KW-0812">Transmembrane</keyword>
<evidence type="ECO:0000313" key="3">
    <source>
        <dbReference type="Proteomes" id="UP000248198"/>
    </source>
</evidence>
<gene>
    <name evidence="2" type="ORF">B0O44_1087</name>
</gene>
<sequence length="136" mass="15600">MDAYIRILKFASGFDAITFQNLFDFITKNDIRFHLEYKITESNTMLINIFRQDFVRENGDKPVLNFQGQYYLRPEALTYLLNYESLAAAREDAKSARSEALDANKLAKKAVNIAIASILITAVLTLLQIYLQLNPK</sequence>
<keyword evidence="1" id="KW-0472">Membrane</keyword>
<organism evidence="2 3">
    <name type="scientific">Pedobacter nutrimenti</name>
    <dbReference type="NCBI Taxonomy" id="1241337"/>
    <lineage>
        <taxon>Bacteria</taxon>
        <taxon>Pseudomonadati</taxon>
        <taxon>Bacteroidota</taxon>
        <taxon>Sphingobacteriia</taxon>
        <taxon>Sphingobacteriales</taxon>
        <taxon>Sphingobacteriaceae</taxon>
        <taxon>Pedobacter</taxon>
    </lineage>
</organism>
<dbReference type="Proteomes" id="UP000248198">
    <property type="component" value="Unassembled WGS sequence"/>
</dbReference>
<protein>
    <submittedName>
        <fullName evidence="2">Uncharacterized protein</fullName>
    </submittedName>
</protein>
<keyword evidence="3" id="KW-1185">Reference proteome</keyword>
<keyword evidence="1" id="KW-1133">Transmembrane helix</keyword>
<reference evidence="2 3" key="1">
    <citation type="submission" date="2018-06" db="EMBL/GenBank/DDBJ databases">
        <title>Genomic Encyclopedia of Archaeal and Bacterial Type Strains, Phase II (KMG-II): from individual species to whole genera.</title>
        <authorList>
            <person name="Goeker M."/>
        </authorList>
    </citation>
    <scope>NUCLEOTIDE SEQUENCE [LARGE SCALE GENOMIC DNA]</scope>
    <source>
        <strain evidence="2 3">DSM 27372</strain>
    </source>
</reference>